<sequence>MKNSLEIMFPEVAKQWSTCNFPLLPKDVSYGSNKKVWWRGECGHEWQASPHSRTGKNSPGCPYCSGNRVLAGFNDLASRFPEIAAEWSEKNYPLRPDEVTAFSNKKAWWKGKCGHEWYALISSRSDGHGCPYCEDHKLLKGFNDFASQYPQLAKEWSEKNKVGADAVTSSKAGLFWWHCPSCGGEYSAWISSRIDGSRCPYCVGRVVEENLNSLSKTHPAIAVEWNCEKNGTIIPDQVSALSKQEYWWKSSCGHEWKAKIYDRTVRKVPCPKCEQEFVYVLPQLLVMLYTGQNHLKVEFDTDDLTGIRMEMYIPELNLAIEERSTDERNHEQKVKRYICELQDVRYILYEPFKSAEDAAAFIRTILKEHHVHIKTAAADDIALCREKYNLMKRRKLR</sequence>
<feature type="domain" description="Treble clef zinc finger" evidence="1">
    <location>
        <begin position="13"/>
        <end position="66"/>
    </location>
</feature>
<dbReference type="RefSeq" id="WP_227600343.1">
    <property type="nucleotide sequence ID" value="NZ_JAJEPX010000008.1"/>
</dbReference>
<evidence type="ECO:0000259" key="1">
    <source>
        <dbReference type="Pfam" id="PF14311"/>
    </source>
</evidence>
<proteinExistence type="predicted"/>
<keyword evidence="3" id="KW-1185">Reference proteome</keyword>
<feature type="domain" description="Treble clef zinc finger" evidence="1">
    <location>
        <begin position="221"/>
        <end position="275"/>
    </location>
</feature>
<gene>
    <name evidence="2" type="ORF">LKD22_04395</name>
</gene>
<dbReference type="PANTHER" id="PTHR37317">
    <property type="entry name" value="BLR8090 PROTEIN"/>
    <property type="match status" value="1"/>
</dbReference>
<dbReference type="Proteomes" id="UP001298753">
    <property type="component" value="Unassembled WGS sequence"/>
</dbReference>
<name>A0AAW4VWN8_9FIRM</name>
<dbReference type="PANTHER" id="PTHR37317:SF1">
    <property type="entry name" value="ZINC-RIBBON DOMAIN-CONTAINING PROTEIN-RELATED"/>
    <property type="match status" value="1"/>
</dbReference>
<feature type="domain" description="Treble clef zinc finger" evidence="1">
    <location>
        <begin position="152"/>
        <end position="205"/>
    </location>
</feature>
<evidence type="ECO:0000313" key="3">
    <source>
        <dbReference type="Proteomes" id="UP001298753"/>
    </source>
</evidence>
<dbReference type="GeneID" id="98661069"/>
<reference evidence="2 3" key="1">
    <citation type="submission" date="2021-10" db="EMBL/GenBank/DDBJ databases">
        <title>Anaerobic single-cell dispensing facilitates the cultivation of human gut bacteria.</title>
        <authorList>
            <person name="Afrizal A."/>
        </authorList>
    </citation>
    <scope>NUCLEOTIDE SEQUENCE [LARGE SCALE GENOMIC DNA]</scope>
    <source>
        <strain evidence="2 3">CLA-AA-H270</strain>
    </source>
</reference>
<dbReference type="EMBL" id="JAJEPX010000008">
    <property type="protein sequence ID" value="MCC2176374.1"/>
    <property type="molecule type" value="Genomic_DNA"/>
</dbReference>
<protein>
    <submittedName>
        <fullName evidence="2">Zinc-ribbon domain-containing protein</fullName>
    </submittedName>
</protein>
<feature type="domain" description="Treble clef zinc finger" evidence="1">
    <location>
        <begin position="83"/>
        <end position="135"/>
    </location>
</feature>
<evidence type="ECO:0000313" key="2">
    <source>
        <dbReference type="EMBL" id="MCC2176374.1"/>
    </source>
</evidence>
<dbReference type="Pfam" id="PF14311">
    <property type="entry name" value="DUF4379"/>
    <property type="match status" value="4"/>
</dbReference>
<organism evidence="2 3">
    <name type="scientific">Agathobaculum butyriciproducens</name>
    <dbReference type="NCBI Taxonomy" id="1628085"/>
    <lineage>
        <taxon>Bacteria</taxon>
        <taxon>Bacillati</taxon>
        <taxon>Bacillota</taxon>
        <taxon>Clostridia</taxon>
        <taxon>Eubacteriales</taxon>
        <taxon>Butyricicoccaceae</taxon>
        <taxon>Agathobaculum</taxon>
    </lineage>
</organism>
<dbReference type="AlphaFoldDB" id="A0AAW4VWN8"/>
<dbReference type="InterPro" id="IPR025487">
    <property type="entry name" value="DUF4379"/>
</dbReference>
<comment type="caution">
    <text evidence="2">The sequence shown here is derived from an EMBL/GenBank/DDBJ whole genome shotgun (WGS) entry which is preliminary data.</text>
</comment>
<accession>A0AAW4VWN8</accession>